<dbReference type="Pfam" id="PF02618">
    <property type="entry name" value="YceG"/>
    <property type="match status" value="1"/>
</dbReference>
<feature type="compositionally biased region" description="Low complexity" evidence="8">
    <location>
        <begin position="45"/>
        <end position="67"/>
    </location>
</feature>
<evidence type="ECO:0000256" key="4">
    <source>
        <dbReference type="ARBA" id="ARBA00023136"/>
    </source>
</evidence>
<evidence type="ECO:0000256" key="1">
    <source>
        <dbReference type="ARBA" id="ARBA00022475"/>
    </source>
</evidence>
<dbReference type="GO" id="GO:0005886">
    <property type="term" value="C:plasma membrane"/>
    <property type="evidence" value="ECO:0007669"/>
    <property type="project" value="UniProtKB-SubCell"/>
</dbReference>
<dbReference type="HAMAP" id="MF_02065">
    <property type="entry name" value="MltG"/>
    <property type="match status" value="1"/>
</dbReference>
<evidence type="ECO:0000256" key="3">
    <source>
        <dbReference type="ARBA" id="ARBA00022989"/>
    </source>
</evidence>
<evidence type="ECO:0000313" key="9">
    <source>
        <dbReference type="EMBL" id="RNI18050.1"/>
    </source>
</evidence>
<dbReference type="AlphaFoldDB" id="A0A3M9LXL3"/>
<name>A0A3M9LXL3_9MICO</name>
<feature type="compositionally biased region" description="Basic and acidic residues" evidence="8">
    <location>
        <begin position="11"/>
        <end position="27"/>
    </location>
</feature>
<keyword evidence="6 7" id="KW-0961">Cell wall biogenesis/degradation</keyword>
<keyword evidence="4 7" id="KW-0472">Membrane</keyword>
<dbReference type="PANTHER" id="PTHR30518:SF2">
    <property type="entry name" value="ENDOLYTIC MUREIN TRANSGLYCOSYLASE"/>
    <property type="match status" value="1"/>
</dbReference>
<dbReference type="PANTHER" id="PTHR30518">
    <property type="entry name" value="ENDOLYTIC MUREIN TRANSGLYCOSYLASE"/>
    <property type="match status" value="1"/>
</dbReference>
<feature type="site" description="Important for catalytic activity" evidence="7">
    <location>
        <position position="342"/>
    </location>
</feature>
<comment type="caution">
    <text evidence="9">The sequence shown here is derived from an EMBL/GenBank/DDBJ whole genome shotgun (WGS) entry which is preliminary data.</text>
</comment>
<evidence type="ECO:0000256" key="5">
    <source>
        <dbReference type="ARBA" id="ARBA00023239"/>
    </source>
</evidence>
<evidence type="ECO:0000256" key="6">
    <source>
        <dbReference type="ARBA" id="ARBA00023316"/>
    </source>
</evidence>
<dbReference type="EC" id="4.2.2.29" evidence="7"/>
<dbReference type="InterPro" id="IPR003770">
    <property type="entry name" value="MLTG-like"/>
</dbReference>
<keyword evidence="5 7" id="KW-0456">Lyase</keyword>
<evidence type="ECO:0000256" key="2">
    <source>
        <dbReference type="ARBA" id="ARBA00022692"/>
    </source>
</evidence>
<evidence type="ECO:0000256" key="8">
    <source>
        <dbReference type="SAM" id="MobiDB-lite"/>
    </source>
</evidence>
<accession>A0A3M9LXL3</accession>
<dbReference type="NCBIfam" id="TIGR00247">
    <property type="entry name" value="endolytic transglycosylase MltG"/>
    <property type="match status" value="1"/>
</dbReference>
<dbReference type="OrthoDB" id="9814591at2"/>
<sequence>MALSDAGDPVPRSRREARELAARKEDAAASQERSTEGAAAEQSHAATEQIRAAARAARAGATTRASAPVVVSDDDETREFVAVHPDDAAWSELAGWAPESDGGKHGQHTTYEEVKKHHRRRAGRSCLLLVLVMVLVLGGAGYAASKVGKLHLPGLSQGDPDYSGNGTGTVQITVHSGDTGAAIAQTLFKAGVVKSVGAFVQVANDSRDFSSIQPGRYTLHRKMSASAALAMMLDPKNFASTGVTVPEGLWASQIFQLLSQRTGVPVADYRKVTAASLGLPAAANGHLEGYLFPSTYNFAGGMSAQEQLQVMANEWRTQVATLKIPAGKLHDVMVIASLVEAESRVPSDGPKVARVVLNRIAEGMPLQLDSTIHYAEGKRGTITTTDAERAKRGPYNSYLNKGLPPTPIDNPGLAAIQAALHPAAGSWLYFVTVNPQTGKTLFATTFAQQQANEQVFHDWCSQHPGKC</sequence>
<proteinExistence type="inferred from homology"/>
<evidence type="ECO:0000256" key="7">
    <source>
        <dbReference type="HAMAP-Rule" id="MF_02065"/>
    </source>
</evidence>
<comment type="function">
    <text evidence="7">Functions as a peptidoglycan terminase that cleaves nascent peptidoglycan strands endolytically to terminate their elongation.</text>
</comment>
<keyword evidence="10" id="KW-1185">Reference proteome</keyword>
<comment type="catalytic activity">
    <reaction evidence="7">
        <text>a peptidoglycan chain = a peptidoglycan chain with N-acetyl-1,6-anhydromuramyl-[peptide] at the reducing end + a peptidoglycan chain with N-acetylglucosamine at the non-reducing end.</text>
        <dbReference type="EC" id="4.2.2.29"/>
    </reaction>
</comment>
<feature type="transmembrane region" description="Helical" evidence="7">
    <location>
        <begin position="125"/>
        <end position="144"/>
    </location>
</feature>
<evidence type="ECO:0000313" key="10">
    <source>
        <dbReference type="Proteomes" id="UP000271678"/>
    </source>
</evidence>
<dbReference type="Proteomes" id="UP000271678">
    <property type="component" value="Unassembled WGS sequence"/>
</dbReference>
<reference evidence="9 10" key="1">
    <citation type="submission" date="2018-11" db="EMBL/GenBank/DDBJ databases">
        <title>Draft genome of Simplicispira Flexivirga sp. BO-16.</title>
        <authorList>
            <person name="Im W.T."/>
        </authorList>
    </citation>
    <scope>NUCLEOTIDE SEQUENCE [LARGE SCALE GENOMIC DNA]</scope>
    <source>
        <strain evidence="9 10">BO-16</strain>
    </source>
</reference>
<organism evidence="9 10">
    <name type="scientific">Flexivirga caeni</name>
    <dbReference type="NCBI Taxonomy" id="2294115"/>
    <lineage>
        <taxon>Bacteria</taxon>
        <taxon>Bacillati</taxon>
        <taxon>Actinomycetota</taxon>
        <taxon>Actinomycetes</taxon>
        <taxon>Micrococcales</taxon>
        <taxon>Dermacoccaceae</taxon>
        <taxon>Flexivirga</taxon>
    </lineage>
</organism>
<dbReference type="GO" id="GO:0009252">
    <property type="term" value="P:peptidoglycan biosynthetic process"/>
    <property type="evidence" value="ECO:0007669"/>
    <property type="project" value="UniProtKB-UniRule"/>
</dbReference>
<dbReference type="EMBL" id="RJJQ01000025">
    <property type="protein sequence ID" value="RNI18050.1"/>
    <property type="molecule type" value="Genomic_DNA"/>
</dbReference>
<keyword evidence="3 7" id="KW-1133">Transmembrane helix</keyword>
<comment type="subcellular location">
    <subcellularLocation>
        <location evidence="7">Cell membrane</location>
        <topology evidence="7">Single-pass membrane protein</topology>
    </subcellularLocation>
</comment>
<keyword evidence="2 7" id="KW-0812">Transmembrane</keyword>
<comment type="similarity">
    <text evidence="7">Belongs to the transglycosylase MltG family.</text>
</comment>
<dbReference type="RefSeq" id="WP_123272966.1">
    <property type="nucleotide sequence ID" value="NZ_RJJQ01000025.1"/>
</dbReference>
<dbReference type="Gene3D" id="3.30.1490.480">
    <property type="entry name" value="Endolytic murein transglycosylase"/>
    <property type="match status" value="1"/>
</dbReference>
<dbReference type="CDD" id="cd08010">
    <property type="entry name" value="MltG_like"/>
    <property type="match status" value="1"/>
</dbReference>
<dbReference type="GO" id="GO:0008932">
    <property type="term" value="F:lytic endotransglycosylase activity"/>
    <property type="evidence" value="ECO:0007669"/>
    <property type="project" value="UniProtKB-UniRule"/>
</dbReference>
<protein>
    <recommendedName>
        <fullName evidence="7">Endolytic murein transglycosylase</fullName>
        <ecNumber evidence="7">4.2.2.29</ecNumber>
    </recommendedName>
    <alternativeName>
        <fullName evidence="7">Peptidoglycan lytic transglycosylase</fullName>
    </alternativeName>
    <alternativeName>
        <fullName evidence="7">Peptidoglycan polymerization terminase</fullName>
    </alternativeName>
</protein>
<keyword evidence="1 7" id="KW-1003">Cell membrane</keyword>
<feature type="region of interest" description="Disordered" evidence="8">
    <location>
        <begin position="1"/>
        <end position="70"/>
    </location>
</feature>
<dbReference type="GO" id="GO:0071555">
    <property type="term" value="P:cell wall organization"/>
    <property type="evidence" value="ECO:0007669"/>
    <property type="project" value="UniProtKB-KW"/>
</dbReference>
<gene>
    <name evidence="7 9" type="primary">mltG</name>
    <name evidence="9" type="ORF">EFY87_18515</name>
</gene>